<accession>A0ABR7YEA3</accession>
<feature type="domain" description="DUF5689" evidence="1">
    <location>
        <begin position="39"/>
        <end position="243"/>
    </location>
</feature>
<gene>
    <name evidence="2" type="ORF">H8B04_08575</name>
</gene>
<proteinExistence type="predicted"/>
<dbReference type="PROSITE" id="PS51257">
    <property type="entry name" value="PROKAR_LIPOPROTEIN"/>
    <property type="match status" value="1"/>
</dbReference>
<dbReference type="Pfam" id="PF18942">
    <property type="entry name" value="DUF5689"/>
    <property type="match status" value="1"/>
</dbReference>
<evidence type="ECO:0000259" key="1">
    <source>
        <dbReference type="Pfam" id="PF18942"/>
    </source>
</evidence>
<comment type="caution">
    <text evidence="2">The sequence shown here is derived from an EMBL/GenBank/DDBJ whole genome shotgun (WGS) entry which is preliminary data.</text>
</comment>
<dbReference type="EMBL" id="JACOIJ010000013">
    <property type="protein sequence ID" value="MBD1429622.1"/>
    <property type="molecule type" value="Genomic_DNA"/>
</dbReference>
<keyword evidence="3" id="KW-1185">Reference proteome</keyword>
<organism evidence="2 3">
    <name type="scientific">Sphingobacterium litopenaei</name>
    <dbReference type="NCBI Taxonomy" id="2763500"/>
    <lineage>
        <taxon>Bacteria</taxon>
        <taxon>Pseudomonadati</taxon>
        <taxon>Bacteroidota</taxon>
        <taxon>Sphingobacteriia</taxon>
        <taxon>Sphingobacteriales</taxon>
        <taxon>Sphingobacteriaceae</taxon>
        <taxon>Sphingobacterium</taxon>
    </lineage>
</organism>
<evidence type="ECO:0000313" key="3">
    <source>
        <dbReference type="Proteomes" id="UP000651271"/>
    </source>
</evidence>
<dbReference type="InterPro" id="IPR043744">
    <property type="entry name" value="DUF5689"/>
</dbReference>
<evidence type="ECO:0000313" key="2">
    <source>
        <dbReference type="EMBL" id="MBD1429622.1"/>
    </source>
</evidence>
<name>A0ABR7YEA3_9SPHI</name>
<protein>
    <recommendedName>
        <fullName evidence="1">DUF5689 domain-containing protein</fullName>
    </recommendedName>
</protein>
<sequence length="416" mass="46413">MKTMKTRGIKQLIYIGITATLLSSCFKEDINEAIGTNNPEISIYALRNLHKQDDVKLTDTELTSANHIKALVVSTHEGNNFPKNYIAVQNEWRGQLRGILLEVADPQRYKLGDSVDIWVDGLTLGRREGVLALLGADHNNTYIINRNNPVVAKAVAISSLNKQYDNYESTYVEITSDLEVEPNPGEKIKGSRPLADGSGNKVYVTVSNEANFAEEVVAPSATFRGIVSKQQEEVHLRLLTYADMAYPSGKIYAGWPETFENPDSPKDGYANRTVVLSTGPWWFQQTLLGVTQGRDRIVSGANAVRFQQNHASLDALLQMDFDVPNGASKVTFFYGSYWNDPTSWFKLEYSTDKGATWQQAGEPIRDAHTTTESMDSKQAIFLMNIQGPVRFRINRPQANNVGGRLGVDDFAIFRSY</sequence>
<dbReference type="Proteomes" id="UP000651271">
    <property type="component" value="Unassembled WGS sequence"/>
</dbReference>
<reference evidence="2 3" key="1">
    <citation type="submission" date="2020-08" db="EMBL/GenBank/DDBJ databases">
        <title>Sphingobacterium sp. DN04309 isolated from aquaculture water.</title>
        <authorList>
            <person name="Zhang M."/>
        </authorList>
    </citation>
    <scope>NUCLEOTIDE SEQUENCE [LARGE SCALE GENOMIC DNA]</scope>
    <source>
        <strain evidence="2 3">DN04309</strain>
    </source>
</reference>